<keyword evidence="1" id="KW-0862">Zinc</keyword>
<feature type="domain" description="C2H2-type" evidence="4">
    <location>
        <begin position="747"/>
        <end position="775"/>
    </location>
</feature>
<evidence type="ECO:0000313" key="6">
    <source>
        <dbReference type="EMBL" id="TWW78787.1"/>
    </source>
</evidence>
<sequence>MQLTRIGLVQMSTEADDDEMEEVEFISEAPPELECIDLGSDSEDEGFSSSLTGTLDDKITCHKARVTSTLERLAQQVAQDKEERAKKCKAFKEKQNRQKAHGQQELAFSSADGINQEAKRCVDMWLKMPAFGAGSRKRQRTASFPVSTASKHTCPVVNCGRVFDNTPLLEGHLKRFDHSPCDPTINLKGCPSELFACAACAQHFQSKEEWRKHLESKVNLLTPDGHSSPQTYQRIVCFACPACFLFFNLRDECLQHMAAKNHFSESLPLTETKIRALPVPVPQYVKNRLITLCKEIMFSVRCSLCHKVLTSHQTAQAHFNVHCRHGCAVAKADKTVAQVMQRLQVRGQCSLCRQLFFSQAEIASHKEATHHGVEINRTMQRAVLQHCRFSGTQHTGGERAAPKGGRPSCLKTPHQKMNKEGFEEYSTRRKRPAPGESDGASSSSPVGWRCECGLQFSEEAAAKKHLLAANQIFHQCGVCGKHMEESAITRLHMSRFHGGAHLSNFLFYCRKCKIEMPRYEDILSHVSDDHGGHTYITEQEMPEELAAACDAQPSTSHASAPASRFSSSSVKLELSWMCRMCEDVFDSEKEVLEHCSDVTSHSFQRFMCGHCPQKFFKESTVRRHCVNEHGGQIKSFHFCGLCDSMQLESEGEFLEHYKRLHSKDFYCINSDGVIQSTVQPTCPCMGSEKNKGELKAVYTQCMRDLATEGKCQYACAPCGVSVSSYAQIKTHVHTKHPALNLEKTFEVACGICQESFKDVPSFHKHHHSRHCALEPCMSSRSRGAEREPAPVKILDAVEIKPGTSEICDETLAAFLNEDQANKDRHVRKDGASDAASVSAEARESAGPEGETGVTTGVKLGSYGLWGPSPPYIMLHQQQSAIDGTMMEIPSQEESSTVIRAEPCAVEAPPQSPPSLSAMAQAKIQAKMNEAFNAKFSRTLSMADRSGQLLESLDQLEMRVEALREAASALELERESIMEVIQAIQTGQEMRNICPGEREELELTADRLMGRTLAVEVSVSTVRNPQQEEALNKATSIIDEVVQKLLDNMESGRQRLLALHAACLTEAPAVPIDQRFQAVVIGCALDDQKKIKRRLETLLRNVGNAEKNIKLMDHQKLEKANGCQ</sequence>
<feature type="coiled-coil region" evidence="2">
    <location>
        <begin position="1087"/>
        <end position="1114"/>
    </location>
</feature>
<gene>
    <name evidence="6" type="ORF">D4764_11G0009080</name>
</gene>
<dbReference type="InterPro" id="IPR013087">
    <property type="entry name" value="Znf_C2H2_type"/>
</dbReference>
<accession>A0A5C6PKA5</accession>
<dbReference type="GO" id="GO:0050821">
    <property type="term" value="P:protein stabilization"/>
    <property type="evidence" value="ECO:0007669"/>
    <property type="project" value="TreeGrafter"/>
</dbReference>
<dbReference type="GO" id="GO:0000774">
    <property type="term" value="F:adenyl-nucleotide exchange factor activity"/>
    <property type="evidence" value="ECO:0007669"/>
    <property type="project" value="InterPro"/>
</dbReference>
<keyword evidence="1" id="KW-0863">Zinc-finger</keyword>
<protein>
    <submittedName>
        <fullName evidence="6">E3 SUMO-protein ligase ZNF451</fullName>
    </submittedName>
</protein>
<dbReference type="PROSITE" id="PS50157">
    <property type="entry name" value="ZINC_FINGER_C2H2_2"/>
    <property type="match status" value="3"/>
</dbReference>
<dbReference type="InterPro" id="IPR003103">
    <property type="entry name" value="BAG_domain"/>
</dbReference>
<evidence type="ECO:0000256" key="3">
    <source>
        <dbReference type="SAM" id="MobiDB-lite"/>
    </source>
</evidence>
<reference evidence="6 7" key="1">
    <citation type="submission" date="2019-04" db="EMBL/GenBank/DDBJ databases">
        <title>Chromosome genome assembly for Takifugu flavidus.</title>
        <authorList>
            <person name="Xiao S."/>
        </authorList>
    </citation>
    <scope>NUCLEOTIDE SEQUENCE [LARGE SCALE GENOMIC DNA]</scope>
    <source>
        <strain evidence="6">HTHZ2018</strain>
        <tissue evidence="6">Muscle</tissue>
    </source>
</reference>
<feature type="compositionally biased region" description="Basic and acidic residues" evidence="3">
    <location>
        <begin position="822"/>
        <end position="831"/>
    </location>
</feature>
<feature type="region of interest" description="Disordered" evidence="3">
    <location>
        <begin position="822"/>
        <end position="853"/>
    </location>
</feature>
<feature type="coiled-coil region" evidence="2">
    <location>
        <begin position="945"/>
        <end position="979"/>
    </location>
</feature>
<evidence type="ECO:0000256" key="1">
    <source>
        <dbReference type="PROSITE-ProRule" id="PRU00042"/>
    </source>
</evidence>
<keyword evidence="6" id="KW-0436">Ligase</keyword>
<feature type="domain" description="BAG" evidence="5">
    <location>
        <begin position="1029"/>
        <end position="1109"/>
    </location>
</feature>
<dbReference type="PROSITE" id="PS51035">
    <property type="entry name" value="BAG"/>
    <property type="match status" value="1"/>
</dbReference>
<dbReference type="Pfam" id="PF23108">
    <property type="entry name" value="Zf-C2H2_ZNF451"/>
    <property type="match status" value="1"/>
</dbReference>
<proteinExistence type="predicted"/>
<dbReference type="InterPro" id="IPR058950">
    <property type="entry name" value="Zf-C2H2_ZNF451_5th"/>
</dbReference>
<dbReference type="SMART" id="SM00264">
    <property type="entry name" value="BAG"/>
    <property type="match status" value="1"/>
</dbReference>
<evidence type="ECO:0000259" key="4">
    <source>
        <dbReference type="PROSITE" id="PS50157"/>
    </source>
</evidence>
<keyword evidence="1" id="KW-0479">Metal-binding</keyword>
<comment type="caution">
    <text evidence="6">The sequence shown here is derived from an EMBL/GenBank/DDBJ whole genome shotgun (WGS) entry which is preliminary data.</text>
</comment>
<dbReference type="EMBL" id="RHFK02000003">
    <property type="protein sequence ID" value="TWW78787.1"/>
    <property type="molecule type" value="Genomic_DNA"/>
</dbReference>
<feature type="domain" description="C2H2-type" evidence="4">
    <location>
        <begin position="152"/>
        <end position="183"/>
    </location>
</feature>
<dbReference type="InterPro" id="IPR058949">
    <property type="entry name" value="Zf-C2H2_ZNF451_1st"/>
</dbReference>
<dbReference type="PROSITE" id="PS00028">
    <property type="entry name" value="ZINC_FINGER_C2H2_1"/>
    <property type="match status" value="8"/>
</dbReference>
<keyword evidence="7" id="KW-1185">Reference proteome</keyword>
<feature type="compositionally biased region" description="Basic and acidic residues" evidence="3">
    <location>
        <begin position="417"/>
        <end position="427"/>
    </location>
</feature>
<dbReference type="GO" id="GO:0008270">
    <property type="term" value="F:zinc ion binding"/>
    <property type="evidence" value="ECO:0007669"/>
    <property type="project" value="UniProtKB-KW"/>
</dbReference>
<dbReference type="PANTHER" id="PTHR12334:SF6">
    <property type="entry name" value="BAG FAMILY MOLECULAR CHAPERONE REGULATOR 2"/>
    <property type="match status" value="1"/>
</dbReference>
<dbReference type="Gene3D" id="1.20.58.890">
    <property type="match status" value="1"/>
</dbReference>
<dbReference type="Pfam" id="PF23101">
    <property type="entry name" value="Zf-C2H2_ZNF451_1st"/>
    <property type="match status" value="1"/>
</dbReference>
<dbReference type="GO" id="GO:0016874">
    <property type="term" value="F:ligase activity"/>
    <property type="evidence" value="ECO:0007669"/>
    <property type="project" value="UniProtKB-KW"/>
</dbReference>
<dbReference type="InterPro" id="IPR058156">
    <property type="entry name" value="Znf-C2H2_ZNF451"/>
</dbReference>
<dbReference type="Pfam" id="PF23103">
    <property type="entry name" value="Zf-C2H2_ZNF451_5th"/>
    <property type="match status" value="1"/>
</dbReference>
<dbReference type="AlphaFoldDB" id="A0A5C6PKA5"/>
<dbReference type="InterPro" id="IPR037689">
    <property type="entry name" value="BAG2"/>
</dbReference>
<feature type="region of interest" description="Disordered" evidence="3">
    <location>
        <begin position="392"/>
        <end position="446"/>
    </location>
</feature>
<keyword evidence="2" id="KW-0175">Coiled coil</keyword>
<evidence type="ECO:0000256" key="2">
    <source>
        <dbReference type="SAM" id="Coils"/>
    </source>
</evidence>
<organism evidence="6 7">
    <name type="scientific">Takifugu flavidus</name>
    <name type="common">sansaifugu</name>
    <dbReference type="NCBI Taxonomy" id="433684"/>
    <lineage>
        <taxon>Eukaryota</taxon>
        <taxon>Metazoa</taxon>
        <taxon>Chordata</taxon>
        <taxon>Craniata</taxon>
        <taxon>Vertebrata</taxon>
        <taxon>Euteleostomi</taxon>
        <taxon>Actinopterygii</taxon>
        <taxon>Neopterygii</taxon>
        <taxon>Teleostei</taxon>
        <taxon>Neoteleostei</taxon>
        <taxon>Acanthomorphata</taxon>
        <taxon>Eupercaria</taxon>
        <taxon>Tetraodontiformes</taxon>
        <taxon>Tetradontoidea</taxon>
        <taxon>Tetraodontidae</taxon>
        <taxon>Takifugu</taxon>
    </lineage>
</organism>
<feature type="domain" description="C2H2-type" evidence="4">
    <location>
        <begin position="606"/>
        <end position="634"/>
    </location>
</feature>
<dbReference type="PANTHER" id="PTHR12334">
    <property type="entry name" value="BAG FAMILY MOLECULAR CHAPERONE REGULATOR 2"/>
    <property type="match status" value="1"/>
</dbReference>
<dbReference type="GO" id="GO:0051087">
    <property type="term" value="F:protein-folding chaperone binding"/>
    <property type="evidence" value="ECO:0007669"/>
    <property type="project" value="InterPro"/>
</dbReference>
<evidence type="ECO:0000313" key="7">
    <source>
        <dbReference type="Proteomes" id="UP000324091"/>
    </source>
</evidence>
<name>A0A5C6PKA5_9TELE</name>
<dbReference type="Proteomes" id="UP000324091">
    <property type="component" value="Chromosome 11"/>
</dbReference>
<dbReference type="SMART" id="SM00355">
    <property type="entry name" value="ZnF_C2H2"/>
    <property type="match status" value="12"/>
</dbReference>
<evidence type="ECO:0000259" key="5">
    <source>
        <dbReference type="PROSITE" id="PS51035"/>
    </source>
</evidence>